<dbReference type="Gene3D" id="2.40.170.20">
    <property type="entry name" value="TonB-dependent receptor, beta-barrel domain"/>
    <property type="match status" value="1"/>
</dbReference>
<dbReference type="SUPFAM" id="SSF49464">
    <property type="entry name" value="Carboxypeptidase regulatory domain-like"/>
    <property type="match status" value="1"/>
</dbReference>
<evidence type="ECO:0000256" key="3">
    <source>
        <dbReference type="ARBA" id="ARBA00022452"/>
    </source>
</evidence>
<evidence type="ECO:0000313" key="19">
    <source>
        <dbReference type="Proteomes" id="UP001155483"/>
    </source>
</evidence>
<gene>
    <name evidence="18" type="ORF">OCK74_11435</name>
</gene>
<dbReference type="Pfam" id="PF07715">
    <property type="entry name" value="Plug"/>
    <property type="match status" value="1"/>
</dbReference>
<dbReference type="GO" id="GO:0009279">
    <property type="term" value="C:cell outer membrane"/>
    <property type="evidence" value="ECO:0007669"/>
    <property type="project" value="UniProtKB-SubCell"/>
</dbReference>
<evidence type="ECO:0000256" key="14">
    <source>
        <dbReference type="SAM" id="MobiDB-lite"/>
    </source>
</evidence>
<dbReference type="InterPro" id="IPR012910">
    <property type="entry name" value="Plug_dom"/>
</dbReference>
<comment type="subcellular location">
    <subcellularLocation>
        <location evidence="1 12">Cell outer membrane</location>
        <topology evidence="1 12">Multi-pass membrane protein</topology>
    </subcellularLocation>
</comment>
<keyword evidence="19" id="KW-1185">Reference proteome</keyword>
<reference evidence="18" key="1">
    <citation type="submission" date="2022-09" db="EMBL/GenBank/DDBJ databases">
        <authorList>
            <person name="Yuan C."/>
            <person name="Ke Z."/>
        </authorList>
    </citation>
    <scope>NUCLEOTIDE SEQUENCE</scope>
    <source>
        <strain evidence="18">LB-8</strain>
    </source>
</reference>
<keyword evidence="8" id="KW-0406">Ion transport</keyword>
<dbReference type="Pfam" id="PF00593">
    <property type="entry name" value="TonB_dep_Rec_b-barrel"/>
    <property type="match status" value="1"/>
</dbReference>
<dbReference type="RefSeq" id="WP_279297171.1">
    <property type="nucleotide sequence ID" value="NZ_JAOTIF010000007.1"/>
</dbReference>
<dbReference type="Gene3D" id="2.170.130.10">
    <property type="entry name" value="TonB-dependent receptor, plug domain"/>
    <property type="match status" value="1"/>
</dbReference>
<evidence type="ECO:0000256" key="12">
    <source>
        <dbReference type="PROSITE-ProRule" id="PRU01360"/>
    </source>
</evidence>
<keyword evidence="7" id="KW-0408">Iron</keyword>
<evidence type="ECO:0000256" key="7">
    <source>
        <dbReference type="ARBA" id="ARBA00023004"/>
    </source>
</evidence>
<keyword evidence="10 12" id="KW-0472">Membrane</keyword>
<dbReference type="PROSITE" id="PS01156">
    <property type="entry name" value="TONB_DEPENDENT_REC_2"/>
    <property type="match status" value="1"/>
</dbReference>
<keyword evidence="2 12" id="KW-0813">Transport</keyword>
<dbReference type="Proteomes" id="UP001155483">
    <property type="component" value="Unassembled WGS sequence"/>
</dbReference>
<dbReference type="InterPro" id="IPR008969">
    <property type="entry name" value="CarboxyPept-like_regulatory"/>
</dbReference>
<evidence type="ECO:0000256" key="6">
    <source>
        <dbReference type="ARBA" id="ARBA00022729"/>
    </source>
</evidence>
<evidence type="ECO:0000313" key="18">
    <source>
        <dbReference type="EMBL" id="MCU7549731.1"/>
    </source>
</evidence>
<keyword evidence="4" id="KW-0410">Iron transport</keyword>
<dbReference type="InterPro" id="IPR010917">
    <property type="entry name" value="TonB_rcpt_CS"/>
</dbReference>
<dbReference type="Pfam" id="PF13715">
    <property type="entry name" value="CarbopepD_reg_2"/>
    <property type="match status" value="1"/>
</dbReference>
<protein>
    <submittedName>
        <fullName evidence="18">TonB-dependent receptor</fullName>
    </submittedName>
</protein>
<dbReference type="SUPFAM" id="SSF56935">
    <property type="entry name" value="Porins"/>
    <property type="match status" value="1"/>
</dbReference>
<dbReference type="InterPro" id="IPR000531">
    <property type="entry name" value="Beta-barrel_TonB"/>
</dbReference>
<name>A0A9X2XV74_9BACT</name>
<feature type="region of interest" description="Disordered" evidence="14">
    <location>
        <begin position="624"/>
        <end position="643"/>
    </location>
</feature>
<evidence type="ECO:0000256" key="10">
    <source>
        <dbReference type="ARBA" id="ARBA00023136"/>
    </source>
</evidence>
<keyword evidence="11 12" id="KW-0998">Cell outer membrane</keyword>
<evidence type="ECO:0000256" key="1">
    <source>
        <dbReference type="ARBA" id="ARBA00004571"/>
    </source>
</evidence>
<dbReference type="Gene3D" id="2.60.40.1120">
    <property type="entry name" value="Carboxypeptidase-like, regulatory domain"/>
    <property type="match status" value="1"/>
</dbReference>
<reference evidence="18" key="2">
    <citation type="submission" date="2023-04" db="EMBL/GenBank/DDBJ databases">
        <title>Paracnuella aquatica gen. nov., sp. nov., a member of the family Chitinophagaceae isolated from a hot spring.</title>
        <authorList>
            <person name="Wang C."/>
        </authorList>
    </citation>
    <scope>NUCLEOTIDE SEQUENCE</scope>
    <source>
        <strain evidence="18">LB-8</strain>
    </source>
</reference>
<evidence type="ECO:0000259" key="16">
    <source>
        <dbReference type="Pfam" id="PF00593"/>
    </source>
</evidence>
<dbReference type="GO" id="GO:0015344">
    <property type="term" value="F:siderophore uptake transmembrane transporter activity"/>
    <property type="evidence" value="ECO:0007669"/>
    <property type="project" value="TreeGrafter"/>
</dbReference>
<feature type="domain" description="TonB-dependent receptor-like beta-barrel" evidence="16">
    <location>
        <begin position="564"/>
        <end position="899"/>
    </location>
</feature>
<evidence type="ECO:0000256" key="11">
    <source>
        <dbReference type="ARBA" id="ARBA00023237"/>
    </source>
</evidence>
<organism evidence="18 19">
    <name type="scientific">Paraflavisolibacter caeni</name>
    <dbReference type="NCBI Taxonomy" id="2982496"/>
    <lineage>
        <taxon>Bacteria</taxon>
        <taxon>Pseudomonadati</taxon>
        <taxon>Bacteroidota</taxon>
        <taxon>Chitinophagia</taxon>
        <taxon>Chitinophagales</taxon>
        <taxon>Chitinophagaceae</taxon>
        <taxon>Paraflavisolibacter</taxon>
    </lineage>
</organism>
<proteinExistence type="inferred from homology"/>
<dbReference type="InterPro" id="IPR036942">
    <property type="entry name" value="Beta-barrel_TonB_sf"/>
</dbReference>
<keyword evidence="9 13" id="KW-0798">TonB box</keyword>
<dbReference type="InterPro" id="IPR037066">
    <property type="entry name" value="Plug_dom_sf"/>
</dbReference>
<evidence type="ECO:0000256" key="15">
    <source>
        <dbReference type="SAM" id="SignalP"/>
    </source>
</evidence>
<feature type="signal peptide" evidence="15">
    <location>
        <begin position="1"/>
        <end position="27"/>
    </location>
</feature>
<dbReference type="PANTHER" id="PTHR32552:SF89">
    <property type="entry name" value="CATECHOLATE SIDEROPHORE RECEPTOR FIU"/>
    <property type="match status" value="1"/>
</dbReference>
<keyword evidence="18" id="KW-0675">Receptor</keyword>
<comment type="similarity">
    <text evidence="12 13">Belongs to the TonB-dependent receptor family.</text>
</comment>
<evidence type="ECO:0000256" key="8">
    <source>
        <dbReference type="ARBA" id="ARBA00023065"/>
    </source>
</evidence>
<feature type="compositionally biased region" description="Polar residues" evidence="14">
    <location>
        <begin position="624"/>
        <end position="638"/>
    </location>
</feature>
<keyword evidence="3 12" id="KW-1134">Transmembrane beta strand</keyword>
<sequence length="954" mass="104365">MTITSFKSALHSIGFIVLLFFSIQSFAQTESINGTVTDGEGKPIAGATVKIKGANKATTTKEQGTFSFSNVPGSGTLIISHIAYTTMEAPYTSGKEVIVALKESVAQVDEVVVTGVFDKRTRMSSSVAISTISSKQIDRLAPSSAADLLRQVPGVYVNNARGEVANTVYSRGISAGSIDNANGYFYTSLQEDGLPVTNVNISTDYFLRADATIKTVEAVRGGTASILGANAPGGLFNYISKTGGTKFGGEVRGRFGLEGDGKNPFYRADVNLGGPLSKDKTWTYNLGGFYRRSNGPRYPGYPMNNGGQVKANVVKTYQSGSFKFYAKMLNDRNATMEFIPTIGWDNPKVVPGLSTTDSYYLPDMFMQIPINNTGTRIFDTRDKTHSTDKAIGFNWTQNFGTGWTFKNDARYSAKRTTNNTPAVVTPFSTTSIVFYAIPHLLGRFGTYTFKDHVTGQVLGTVTQAPNIVNGQFAGFNFIPGANNNFPGNNVQPNSLFFLPLFYSDFKINEFMDQFTFSKKLKNMNFTFGGFYAHSNVDRIGGQEDLGLGFGTIQDKPHLTDITLQGFDGQTYQVTDPNGIVDVGRNGSSLSDATQTQMALFFGHNWQLTDRLNLDWGVRFENTGVKGNNTPNVPNSKVNDPTYGGRDGNPLTLYDNGGGTAGTPLDYDKSVSTFSYSAGLNYKINDQFAIYGRYSNGNKAPEIKNYFSALTPFAIQTLNTDAQKTEQLEFGFKAKTGKLNLFVTPFYSKLSNVPNLQTFTDTNGANYQPAVQYAKYKTYGLEVEANYAFTDHFSVRGIATLQHSEATEFTTWIANAPGKQDDVLADYSGNETDNNARVILGLTPTYSANNFYASLNWNYLGARQANVLNAFRMPAFSQFDLSIGYDVSKRVGLQANVNNLFNTYGVYGWSGPGGFPMALDRQGFTPEYIKANPDAVYATQGSMPRAYFLTVSYKF</sequence>
<keyword evidence="5 12" id="KW-0812">Transmembrane</keyword>
<feature type="domain" description="TonB-dependent receptor plug" evidence="17">
    <location>
        <begin position="123"/>
        <end position="234"/>
    </location>
</feature>
<evidence type="ECO:0000256" key="5">
    <source>
        <dbReference type="ARBA" id="ARBA00022692"/>
    </source>
</evidence>
<evidence type="ECO:0000259" key="17">
    <source>
        <dbReference type="Pfam" id="PF07715"/>
    </source>
</evidence>
<dbReference type="EMBL" id="JAOTIF010000007">
    <property type="protein sequence ID" value="MCU7549731.1"/>
    <property type="molecule type" value="Genomic_DNA"/>
</dbReference>
<comment type="caution">
    <text evidence="18">The sequence shown here is derived from an EMBL/GenBank/DDBJ whole genome shotgun (WGS) entry which is preliminary data.</text>
</comment>
<feature type="chain" id="PRO_5040876377" evidence="15">
    <location>
        <begin position="28"/>
        <end position="954"/>
    </location>
</feature>
<evidence type="ECO:0000256" key="4">
    <source>
        <dbReference type="ARBA" id="ARBA00022496"/>
    </source>
</evidence>
<dbReference type="InterPro" id="IPR039426">
    <property type="entry name" value="TonB-dep_rcpt-like"/>
</dbReference>
<dbReference type="AlphaFoldDB" id="A0A9X2XV74"/>
<dbReference type="PANTHER" id="PTHR32552">
    <property type="entry name" value="FERRICHROME IRON RECEPTOR-RELATED"/>
    <property type="match status" value="1"/>
</dbReference>
<evidence type="ECO:0000256" key="13">
    <source>
        <dbReference type="RuleBase" id="RU003357"/>
    </source>
</evidence>
<evidence type="ECO:0000256" key="2">
    <source>
        <dbReference type="ARBA" id="ARBA00022448"/>
    </source>
</evidence>
<dbReference type="PROSITE" id="PS52016">
    <property type="entry name" value="TONB_DEPENDENT_REC_3"/>
    <property type="match status" value="1"/>
</dbReference>
<evidence type="ECO:0000256" key="9">
    <source>
        <dbReference type="ARBA" id="ARBA00023077"/>
    </source>
</evidence>
<keyword evidence="6 15" id="KW-0732">Signal</keyword>
<accession>A0A9X2XV74</accession>